<reference evidence="2" key="1">
    <citation type="submission" date="2023-10" db="EMBL/GenBank/DDBJ databases">
        <title>Genome assembly of Pristionchus species.</title>
        <authorList>
            <person name="Yoshida K."/>
            <person name="Sommer R.J."/>
        </authorList>
    </citation>
    <scope>NUCLEOTIDE SEQUENCE</scope>
    <source>
        <strain evidence="2">RS5133</strain>
    </source>
</reference>
<feature type="compositionally biased region" description="Polar residues" evidence="1">
    <location>
        <begin position="287"/>
        <end position="304"/>
    </location>
</feature>
<dbReference type="Proteomes" id="UP001432322">
    <property type="component" value="Unassembled WGS sequence"/>
</dbReference>
<comment type="caution">
    <text evidence="2">The sequence shown here is derived from an EMBL/GenBank/DDBJ whole genome shotgun (WGS) entry which is preliminary data.</text>
</comment>
<dbReference type="EMBL" id="BTSY01000005">
    <property type="protein sequence ID" value="GMT28976.1"/>
    <property type="molecule type" value="Genomic_DNA"/>
</dbReference>
<name>A0AAV5WAP7_9BILA</name>
<proteinExistence type="predicted"/>
<feature type="region of interest" description="Disordered" evidence="1">
    <location>
        <begin position="35"/>
        <end position="63"/>
    </location>
</feature>
<sequence>ILSLTVISVISVFRGMETLAQMVQRVLHKFMKKKTRRSITSSSLPPRRQTMPDMDESTVEDNYPLPRTPAAIRSMAMLRAATPAKTPGVVEFSGYEESDMDEKGSQAESMLEWEEQGEATDMGVDTPKTFALVGGEDSSSLGMETEEMSNDETESILEESNEKFSFDMTENYSEDDFDGICAAQESYPVPRPQNNHREGYFFHRTVWKEDEESFMWEEPEGFSDPSMAPRLSRDLPELAGLSEESIRNVARSVIECDVATETKYVSPTIQSIYTNGSPFVSPRADTPTVTETSPSSIVSGATSTDDAEPTSRPEMAPIVRPSCARVEDNKWMRSLYERTGQAHLIPVWMKDDVETPASVSTIGGKAESTPGAAFISPLFPSSASTMNSTINNSMNSSMDNSYRLNRSASFITAPVVSVRARSALLRDPKTFYAINYCVDN</sequence>
<feature type="region of interest" description="Disordered" evidence="1">
    <location>
        <begin position="280"/>
        <end position="315"/>
    </location>
</feature>
<feature type="non-terminal residue" evidence="2">
    <location>
        <position position="1"/>
    </location>
</feature>
<organism evidence="2 3">
    <name type="scientific">Pristionchus fissidentatus</name>
    <dbReference type="NCBI Taxonomy" id="1538716"/>
    <lineage>
        <taxon>Eukaryota</taxon>
        <taxon>Metazoa</taxon>
        <taxon>Ecdysozoa</taxon>
        <taxon>Nematoda</taxon>
        <taxon>Chromadorea</taxon>
        <taxon>Rhabditida</taxon>
        <taxon>Rhabditina</taxon>
        <taxon>Diplogasteromorpha</taxon>
        <taxon>Diplogasteroidea</taxon>
        <taxon>Neodiplogasteridae</taxon>
        <taxon>Pristionchus</taxon>
    </lineage>
</organism>
<accession>A0AAV5WAP7</accession>
<gene>
    <name evidence="2" type="ORF">PFISCL1PPCAC_20273</name>
</gene>
<dbReference type="AlphaFoldDB" id="A0AAV5WAP7"/>
<evidence type="ECO:0000256" key="1">
    <source>
        <dbReference type="SAM" id="MobiDB-lite"/>
    </source>
</evidence>
<protein>
    <submittedName>
        <fullName evidence="2">Uncharacterized protein</fullName>
    </submittedName>
</protein>
<keyword evidence="3" id="KW-1185">Reference proteome</keyword>
<evidence type="ECO:0000313" key="3">
    <source>
        <dbReference type="Proteomes" id="UP001432322"/>
    </source>
</evidence>
<evidence type="ECO:0000313" key="2">
    <source>
        <dbReference type="EMBL" id="GMT28976.1"/>
    </source>
</evidence>